<dbReference type="OrthoDB" id="5151921at2759"/>
<feature type="compositionally biased region" description="Basic and acidic residues" evidence="1">
    <location>
        <begin position="1831"/>
        <end position="1847"/>
    </location>
</feature>
<dbReference type="STRING" id="576137.A0A1L7XL55"/>
<feature type="region of interest" description="Disordered" evidence="1">
    <location>
        <begin position="1238"/>
        <end position="1273"/>
    </location>
</feature>
<feature type="compositionally biased region" description="Polar residues" evidence="1">
    <location>
        <begin position="1851"/>
        <end position="1862"/>
    </location>
</feature>
<feature type="compositionally biased region" description="Polar residues" evidence="1">
    <location>
        <begin position="1436"/>
        <end position="1461"/>
    </location>
</feature>
<feature type="region of interest" description="Disordered" evidence="1">
    <location>
        <begin position="2852"/>
        <end position="2914"/>
    </location>
</feature>
<evidence type="ECO:0000313" key="3">
    <source>
        <dbReference type="Proteomes" id="UP000184330"/>
    </source>
</evidence>
<feature type="compositionally biased region" description="Polar residues" evidence="1">
    <location>
        <begin position="329"/>
        <end position="339"/>
    </location>
</feature>
<feature type="compositionally biased region" description="Low complexity" evidence="1">
    <location>
        <begin position="1169"/>
        <end position="1178"/>
    </location>
</feature>
<protein>
    <submittedName>
        <fullName evidence="2">Uncharacterized protein</fullName>
    </submittedName>
</protein>
<feature type="compositionally biased region" description="Polar residues" evidence="1">
    <location>
        <begin position="2788"/>
        <end position="2807"/>
    </location>
</feature>
<feature type="compositionally biased region" description="Basic and acidic residues" evidence="1">
    <location>
        <begin position="884"/>
        <end position="898"/>
    </location>
</feature>
<feature type="compositionally biased region" description="Basic and acidic residues" evidence="1">
    <location>
        <begin position="1517"/>
        <end position="1527"/>
    </location>
</feature>
<feature type="compositionally biased region" description="Polar residues" evidence="1">
    <location>
        <begin position="1037"/>
        <end position="1050"/>
    </location>
</feature>
<feature type="compositionally biased region" description="Polar residues" evidence="1">
    <location>
        <begin position="679"/>
        <end position="697"/>
    </location>
</feature>
<feature type="compositionally biased region" description="Low complexity" evidence="1">
    <location>
        <begin position="639"/>
        <end position="655"/>
    </location>
</feature>
<feature type="compositionally biased region" description="Basic and acidic residues" evidence="1">
    <location>
        <begin position="1364"/>
        <end position="1386"/>
    </location>
</feature>
<feature type="compositionally biased region" description="Basic and acidic residues" evidence="1">
    <location>
        <begin position="2357"/>
        <end position="2367"/>
    </location>
</feature>
<feature type="region of interest" description="Disordered" evidence="1">
    <location>
        <begin position="1111"/>
        <end position="1178"/>
    </location>
</feature>
<keyword evidence="3" id="KW-1185">Reference proteome</keyword>
<feature type="region of interest" description="Disordered" evidence="1">
    <location>
        <begin position="511"/>
        <end position="730"/>
    </location>
</feature>
<proteinExistence type="predicted"/>
<feature type="region of interest" description="Disordered" evidence="1">
    <location>
        <begin position="746"/>
        <end position="1010"/>
    </location>
</feature>
<feature type="region of interest" description="Disordered" evidence="1">
    <location>
        <begin position="2082"/>
        <end position="2835"/>
    </location>
</feature>
<feature type="compositionally biased region" description="Basic and acidic residues" evidence="1">
    <location>
        <begin position="587"/>
        <end position="613"/>
    </location>
</feature>
<feature type="compositionally biased region" description="Polar residues" evidence="1">
    <location>
        <begin position="1"/>
        <end position="31"/>
    </location>
</feature>
<feature type="region of interest" description="Disordered" evidence="1">
    <location>
        <begin position="1357"/>
        <end position="2063"/>
    </location>
</feature>
<feature type="compositionally biased region" description="Polar residues" evidence="1">
    <location>
        <begin position="2256"/>
        <end position="2277"/>
    </location>
</feature>
<feature type="compositionally biased region" description="Polar residues" evidence="1">
    <location>
        <begin position="706"/>
        <end position="730"/>
    </location>
</feature>
<feature type="compositionally biased region" description="Low complexity" evidence="1">
    <location>
        <begin position="287"/>
        <end position="301"/>
    </location>
</feature>
<dbReference type="Proteomes" id="UP000184330">
    <property type="component" value="Unassembled WGS sequence"/>
</dbReference>
<feature type="compositionally biased region" description="Polar residues" evidence="1">
    <location>
        <begin position="237"/>
        <end position="252"/>
    </location>
</feature>
<feature type="compositionally biased region" description="Basic and acidic residues" evidence="1">
    <location>
        <begin position="467"/>
        <end position="481"/>
    </location>
</feature>
<feature type="compositionally biased region" description="Polar residues" evidence="1">
    <location>
        <begin position="2642"/>
        <end position="2661"/>
    </location>
</feature>
<feature type="compositionally biased region" description="Pro residues" evidence="1">
    <location>
        <begin position="2626"/>
        <end position="2635"/>
    </location>
</feature>
<reference evidence="2 3" key="1">
    <citation type="submission" date="2016-03" db="EMBL/GenBank/DDBJ databases">
        <authorList>
            <person name="Ploux O."/>
        </authorList>
    </citation>
    <scope>NUCLEOTIDE SEQUENCE [LARGE SCALE GENOMIC DNA]</scope>
    <source>
        <strain evidence="2 3">UAMH 11012</strain>
    </source>
</reference>
<sequence length="2914" mass="312698">MAPTFPNTFDQGSPMTPQSASSISYQTNVNRQKTKKWTQAPAVNYGGDDWGDDDEYDAPPPPSKPTGFRQQGQGMQSSAKPESPAFDNSKKYGELPPLPSASDPRGRSNSFDADDEKRNFSSSTMRQPSPVTTTPTSGAAATRFSQITGVPSSRNPSGPPALQIQTQQPPVNTGLQKASQMVSPISGSPHPDVLQPGRVNTGESSVISPASVAPSSASDFQARRDFSPSAVPPPLTTRASPAPQSATDSPSTRFPARKSSLSQVAGPPLSEITRPSPAESAPRPWVSGPRSASPGAAARSPNTPTGKALPFIRPADIYKRAEEERRQSIESGSRPSIDSATGGVRSSDRSDSPVVSHLNEKSSSDSLGGGRRRTSFEGDDGSESGRRLMPMLEPVRERKSEYGFEGVNVNKQAPQPDTTTHTHPQQPGESAIAHEVDEEEARRLSISPKLPDLNRMSGFGMDLFSQPKEEAPELPTMKHSESSATASTSTLSPVAEDLKLHTQPSFGFRSVVNQAFDRSDDTSVPPTPASNTGSGPRRTDSESTGTTGISPIMSRVPSGAAAASRNHDVSNSSILEVVNEPDSPEATTEREAEDTNRGREVPGFKPGYRRDISTPRSDNSPARTPDLTKTKIIASGQHAIVSEASPEISSPEIEPLQPPRPIAEREASFRPSLPGGWTSYATTAQSENLTQPPSLRAQTPVRDVSPASSAGRGSNLDITPTTTKHALPQSTFGGAVAGTALAGTAGASLDQHGQGSGVTISRSPSRKPVSGSTGPPTPDPAMAPGGNLYSTANLDPRLLPKLEQAPPETQLRADAVHRDVSAQSSAAPSPPPKDSSESDDGNEDYETKPPVPLKPRTPVQAEASEALLPPSRPQMLPALSTDTHPNDEENDKLRKEIVKSLSPRPSDVTALNDNILSDEYDESNYPKQGHESTYLPREYDNYWASTSDGEEGTDSVPPPALEHIARTEATEPKPANNQDREEIDSPVIAPLSPRRPEQVEQPSLEASRPPIQSRFSWEASGANVNVAVPNDQVSEVSAVSTPVHAPQTTEEAVVPTAALSATQSSAQEQAEPIEPQVQTESTPKSHDSAEFRNKYLLAAGGVAAAAAVTTYTPTSQESSGRRLSLAEEKDPRVSSHPVSPTPPEDEHPSRQTPPYFTPSPNQNSPVPAPSTVSPVASPVLQHPSTFHTIPPLGFKEIVGIGSTQQRIHTFDLTRERFATMDSGLNEWMAHLQALHPEHASTGPSFGGSRISVPNQGASRSKFGKLTGGGGAAAAAPPLQQPYYQQYLNASSPTTPSTPVPRPGSGPSSNMASGSQQGFSSNSGKITTQQVQAKGKELLHSAGIFGGKAGKAGKGLLAKGKSKFRGGDKTSPEPKPKNERPKEDRRTSWGLPLNLTRSSGKPDQSARQSTEFSPQFQRPRAATNTSNRSFPAPQLPDISTGNSLGIMSGALASTHTNGTSGQEHQRPATIRQVQEPVPTLEESEARDSLGPPAPIGKYQPSWDPYNATPIAEEEVFQYEDRPTERQERQLSSAVANPHGSLAVPPGKVSGNERSNNDDSHFHSAQEEPSDIPNDWVMVPPNPETKDVPPTQQPVQNLTPEPNVEPDTRRSSEAPVTSILNRPRGSSYEIPSPPNSAKGPTPRPAEPPVVAAAPVPQFISSPPKPVQAEPEKQTGASSFLPPIRRTSTFGLGFGSRHAKPRFPIEDDDEGNTLPENAVKPMDMAPNLPKSAEEVRAPPQQPSTSLPHGEEIRTVDNVSPPPGPPPGWKPPASQQVPPPSTTQPSQGARPLSFVQSGEVLQTPRRANTMQQALPNEPVQRDPPMYQEPLQVREQPLREQQPREERPKEQKPVANLQQVTSPQDSSPRPPLVQAGSSNYSQQSVPGQRQMFPPQAPQQQVVVPRTPEATHRAEQTQRAMPPPQHSQLPPIVTPRASDVLQRPEFRESQVEWRPNRPKATEQPPPVVSPTAWKEMDMPPPRQSNSWEPQRPRGYSGSSQGHPQRPDGQYNERAGWVGPPTQQNPYPQPPSSAQRYPELFRPGQQGSPGPQGPPEADGPRENIDLPDHYYQAPIAGAIAFMPRHQTNEYQIPGVGPPADDPRFAGSSKRNSGFFKEIGGKISRASSRDRRNSESRDRDGGAPSPGRPFESRGNEYAESSVASEGELEQRKRRSSFFGHLSHNSTSGLGPPQSRESVIAHNSASRTDLLDSPQPSPTHQQRKRSFFGGGSKDPKEKPSKLVRASTGSHTGSIDPPGKKHNRFSGLSSMFSKTSPSTGGSVQGRPQATRELPYNERQPIESPLFGVQRPAMNTPPPSQGRAPSQTRHVLQKLTSSSSPRTSPRPDNKTRRSSGGLLGGLIGGKTKKQDRSSDDSRSQGSSQTLRGPRTLPAAQTYTDLQEQQPMAPPPQQREIPFQDPSLRVADRGRQASRSLEPQYDSVPIPGGYSLVRGQGAQAVPTQYDPRGLSQMQQGDPRYAQRAPNGQYFPNGAPLQGQPQQNDGRYGPGPRPQQPPQLQDPRQMQQPKPNLSAIETYEAFAARTAPRRLSREDLLARSPPKSLEGQQRPYQLSLPGGDDEDERPVPVEKDRLSPPKPQHDAIQRLQQPVLRHPESPAGYPLPEDTVFSPVDPRANDIPPPPPPQWPGPGRMGSQGSNTSLQHDRQLSLSTMNGDLDRSNTRRTAISAVSGLSGSRPQSGGGLNVPDRQISDATERDVGRRVSPSPSPPSPMPGTPERNVSPDIVHQSVGQGPPQIQGPVRDDIRTTEVMNRGSREDLYDASPRLPKPGSRLPLELKMSSAPSSAISNGHANANISPTASRGPLQSLRNQNPNVGRSASAGVKHTEPVMGMGGEGNVVRAASSSQAGLGGIGGHQEEKIPYRDGTVGRAELPSTNEDDGEPEMVATSYPGMEWNPYAAGAWDDGFD</sequence>
<feature type="region of interest" description="Disordered" evidence="1">
    <location>
        <begin position="1037"/>
        <end position="1090"/>
    </location>
</feature>
<feature type="compositionally biased region" description="Polar residues" evidence="1">
    <location>
        <begin position="1790"/>
        <end position="1810"/>
    </location>
</feature>
<feature type="compositionally biased region" description="Low complexity" evidence="1">
    <location>
        <begin position="1304"/>
        <end position="1323"/>
    </location>
</feature>
<feature type="compositionally biased region" description="Polar residues" evidence="1">
    <location>
        <begin position="2174"/>
        <end position="2198"/>
    </location>
</feature>
<feature type="compositionally biased region" description="Pro residues" evidence="1">
    <location>
        <begin position="2713"/>
        <end position="2722"/>
    </location>
</feature>
<feature type="compositionally biased region" description="Basic and acidic residues" evidence="1">
    <location>
        <begin position="1124"/>
        <end position="1133"/>
    </location>
</feature>
<feature type="compositionally biased region" description="Basic and acidic residues" evidence="1">
    <location>
        <begin position="2572"/>
        <end position="2591"/>
    </location>
</feature>
<dbReference type="EMBL" id="FJOG01000032">
    <property type="protein sequence ID" value="CZR65667.1"/>
    <property type="molecule type" value="Genomic_DNA"/>
</dbReference>
<feature type="compositionally biased region" description="Low complexity" evidence="1">
    <location>
        <begin position="412"/>
        <end position="427"/>
    </location>
</feature>
<feature type="compositionally biased region" description="Basic and acidic residues" evidence="1">
    <location>
        <begin position="2119"/>
        <end position="2133"/>
    </location>
</feature>
<feature type="compositionally biased region" description="Polar residues" evidence="1">
    <location>
        <begin position="2814"/>
        <end position="2824"/>
    </location>
</feature>
<evidence type="ECO:0000313" key="2">
    <source>
        <dbReference type="EMBL" id="CZR65667.1"/>
    </source>
</evidence>
<feature type="compositionally biased region" description="Low complexity" evidence="1">
    <location>
        <begin position="482"/>
        <end position="492"/>
    </location>
</feature>
<feature type="compositionally biased region" description="Basic and acidic residues" evidence="1">
    <location>
        <begin position="1936"/>
        <end position="1949"/>
    </location>
</feature>
<feature type="compositionally biased region" description="Polar residues" evidence="1">
    <location>
        <begin position="1150"/>
        <end position="1163"/>
    </location>
</feature>
<feature type="compositionally biased region" description="Basic and acidic residues" evidence="1">
    <location>
        <begin position="316"/>
        <end position="328"/>
    </location>
</feature>
<feature type="region of interest" description="Disordered" evidence="1">
    <location>
        <begin position="1"/>
        <end position="498"/>
    </location>
</feature>
<feature type="compositionally biased region" description="Low complexity" evidence="1">
    <location>
        <begin position="2505"/>
        <end position="2516"/>
    </location>
</feature>
<feature type="compositionally biased region" description="Low complexity" evidence="1">
    <location>
        <begin position="1056"/>
        <end position="1070"/>
    </location>
</feature>
<feature type="compositionally biased region" description="Basic and acidic residues" evidence="1">
    <location>
        <begin position="1553"/>
        <end position="1564"/>
    </location>
</feature>
<feature type="region of interest" description="Disordered" evidence="1">
    <location>
        <begin position="1288"/>
        <end position="1330"/>
    </location>
</feature>
<evidence type="ECO:0000256" key="1">
    <source>
        <dbReference type="SAM" id="MobiDB-lite"/>
    </source>
</evidence>
<feature type="compositionally biased region" description="Polar residues" evidence="1">
    <location>
        <begin position="163"/>
        <end position="186"/>
    </location>
</feature>
<feature type="compositionally biased region" description="Polar residues" evidence="1">
    <location>
        <begin position="68"/>
        <end position="80"/>
    </location>
</feature>
<feature type="compositionally biased region" description="Polar residues" evidence="1">
    <location>
        <begin position="751"/>
        <end position="763"/>
    </location>
</feature>
<feature type="compositionally biased region" description="Polar residues" evidence="1">
    <location>
        <begin position="120"/>
        <end position="156"/>
    </location>
</feature>
<name>A0A1L7XL55_9HELO</name>
<gene>
    <name evidence="2" type="ORF">PAC_15567</name>
</gene>
<feature type="compositionally biased region" description="Polar residues" evidence="1">
    <location>
        <begin position="1394"/>
        <end position="1428"/>
    </location>
</feature>
<feature type="compositionally biased region" description="Pro residues" evidence="1">
    <location>
        <begin position="1756"/>
        <end position="1766"/>
    </location>
</feature>
<feature type="compositionally biased region" description="Low complexity" evidence="1">
    <location>
        <begin position="204"/>
        <end position="218"/>
    </location>
</feature>
<feature type="compositionally biased region" description="Basic and acidic residues" evidence="1">
    <location>
        <begin position="2051"/>
        <end position="2061"/>
    </location>
</feature>
<feature type="compositionally biased region" description="Basic and acidic residues" evidence="1">
    <location>
        <begin position="2697"/>
        <end position="2708"/>
    </location>
</feature>
<organism evidence="2 3">
    <name type="scientific">Phialocephala subalpina</name>
    <dbReference type="NCBI Taxonomy" id="576137"/>
    <lineage>
        <taxon>Eukaryota</taxon>
        <taxon>Fungi</taxon>
        <taxon>Dikarya</taxon>
        <taxon>Ascomycota</taxon>
        <taxon>Pezizomycotina</taxon>
        <taxon>Leotiomycetes</taxon>
        <taxon>Helotiales</taxon>
        <taxon>Mollisiaceae</taxon>
        <taxon>Phialocephala</taxon>
        <taxon>Phialocephala fortinii species complex</taxon>
    </lineage>
</organism>
<accession>A0A1L7XL55</accession>
<feature type="compositionally biased region" description="Basic and acidic residues" evidence="1">
    <location>
        <begin position="432"/>
        <end position="443"/>
    </location>
</feature>
<feature type="compositionally biased region" description="Polar residues" evidence="1">
    <location>
        <begin position="1870"/>
        <end position="1882"/>
    </location>
</feature>